<feature type="region of interest" description="Disordered" evidence="1">
    <location>
        <begin position="36"/>
        <end position="72"/>
    </location>
</feature>
<proteinExistence type="predicted"/>
<dbReference type="EMBL" id="LAZR01001836">
    <property type="protein sequence ID" value="KKN38345.1"/>
    <property type="molecule type" value="Genomic_DNA"/>
</dbReference>
<evidence type="ECO:0008006" key="3">
    <source>
        <dbReference type="Google" id="ProtNLM"/>
    </source>
</evidence>
<accession>A0A0F9Q337</accession>
<name>A0A0F9Q337_9ZZZZ</name>
<evidence type="ECO:0000313" key="2">
    <source>
        <dbReference type="EMBL" id="KKN38345.1"/>
    </source>
</evidence>
<protein>
    <recommendedName>
        <fullName evidence="3">Transcription factor zinc-finger domain-containing protein</fullName>
    </recommendedName>
</protein>
<evidence type="ECO:0000256" key="1">
    <source>
        <dbReference type="SAM" id="MobiDB-lite"/>
    </source>
</evidence>
<feature type="compositionally biased region" description="Low complexity" evidence="1">
    <location>
        <begin position="51"/>
        <end position="60"/>
    </location>
</feature>
<comment type="caution">
    <text evidence="2">The sequence shown here is derived from an EMBL/GenBank/DDBJ whole genome shotgun (WGS) entry which is preliminary data.</text>
</comment>
<reference evidence="2" key="1">
    <citation type="journal article" date="2015" name="Nature">
        <title>Complex archaea that bridge the gap between prokaryotes and eukaryotes.</title>
        <authorList>
            <person name="Spang A."/>
            <person name="Saw J.H."/>
            <person name="Jorgensen S.L."/>
            <person name="Zaremba-Niedzwiedzka K."/>
            <person name="Martijn J."/>
            <person name="Lind A.E."/>
            <person name="van Eijk R."/>
            <person name="Schleper C."/>
            <person name="Guy L."/>
            <person name="Ettema T.J."/>
        </authorList>
    </citation>
    <scope>NUCLEOTIDE SEQUENCE</scope>
</reference>
<dbReference type="AlphaFoldDB" id="A0A0F9Q337"/>
<organism evidence="2">
    <name type="scientific">marine sediment metagenome</name>
    <dbReference type="NCBI Taxonomy" id="412755"/>
    <lineage>
        <taxon>unclassified sequences</taxon>
        <taxon>metagenomes</taxon>
        <taxon>ecological metagenomes</taxon>
    </lineage>
</organism>
<sequence length="72" mass="7381">MVTCSNCGSNRRDCTLEHDGWYTRCTRCKAILEAVGFPNEPSGTKPDGVPEAEQPAHAPGGAPGGAPPGEAG</sequence>
<gene>
    <name evidence="2" type="ORF">LCGC14_0754200</name>
</gene>